<sequence length="315" mass="34087">MRELINTRERGGNGRKRKSGMARSTKAATATPVARKPKATSEFRTGIKRADFVSAFARGLDLIRAFDADHPRLSIATAADATGMNRAAARRFLLTLAELGYVRGEGEMFELTPKVLELGHSYLSTWRVTDLVRPGLQTVVDALRENCSMGVLDGQDVVYIARAEARRIVQSAIISVGSRIPATVSSMGRMLLAGRSEAFVEDFLKHYPLRASTGVTVTDRGAYLDILARVRKQGWCLVDGEFEEGLRSLAVPITDADGSVIAAINVGAPTSRATAQDMVEQFLPHLQEASRSISQALQLAGRSNIEGSLSLGGQR</sequence>
<organism evidence="7">
    <name type="scientific">Bosea sp. NBC_00436</name>
    <dbReference type="NCBI Taxonomy" id="2969620"/>
    <lineage>
        <taxon>Bacteria</taxon>
        <taxon>Pseudomonadati</taxon>
        <taxon>Pseudomonadota</taxon>
        <taxon>Alphaproteobacteria</taxon>
        <taxon>Hyphomicrobiales</taxon>
        <taxon>Boseaceae</taxon>
        <taxon>Bosea</taxon>
    </lineage>
</organism>
<evidence type="ECO:0000256" key="3">
    <source>
        <dbReference type="ARBA" id="ARBA00023163"/>
    </source>
</evidence>
<keyword evidence="2" id="KW-0238">DNA-binding</keyword>
<dbReference type="Pfam" id="PF09339">
    <property type="entry name" value="HTH_IclR"/>
    <property type="match status" value="1"/>
</dbReference>
<dbReference type="AlphaFoldDB" id="A0A9E7ZU71"/>
<keyword evidence="1" id="KW-0805">Transcription regulation</keyword>
<dbReference type="GO" id="GO:0003700">
    <property type="term" value="F:DNA-binding transcription factor activity"/>
    <property type="evidence" value="ECO:0007669"/>
    <property type="project" value="TreeGrafter"/>
</dbReference>
<dbReference type="InterPro" id="IPR036388">
    <property type="entry name" value="WH-like_DNA-bd_sf"/>
</dbReference>
<dbReference type="Gene3D" id="1.10.10.10">
    <property type="entry name" value="Winged helix-like DNA-binding domain superfamily/Winged helix DNA-binding domain"/>
    <property type="match status" value="1"/>
</dbReference>
<dbReference type="PANTHER" id="PTHR30136:SF34">
    <property type="entry name" value="TRANSCRIPTIONAL REGULATOR"/>
    <property type="match status" value="1"/>
</dbReference>
<dbReference type="PANTHER" id="PTHR30136">
    <property type="entry name" value="HELIX-TURN-HELIX TRANSCRIPTIONAL REGULATOR, ICLR FAMILY"/>
    <property type="match status" value="1"/>
</dbReference>
<feature type="region of interest" description="Disordered" evidence="4">
    <location>
        <begin position="1"/>
        <end position="40"/>
    </location>
</feature>
<dbReference type="InterPro" id="IPR012794">
    <property type="entry name" value="PcaR_PcaU"/>
</dbReference>
<dbReference type="NCBIfam" id="TIGR02431">
    <property type="entry name" value="pcaR_pcaU"/>
    <property type="match status" value="1"/>
</dbReference>
<dbReference type="GO" id="GO:0003677">
    <property type="term" value="F:DNA binding"/>
    <property type="evidence" value="ECO:0007669"/>
    <property type="project" value="UniProtKB-KW"/>
</dbReference>
<dbReference type="InterPro" id="IPR005471">
    <property type="entry name" value="Tscrpt_reg_IclR_N"/>
</dbReference>
<accession>A0A9E7ZU71</accession>
<dbReference type="PROSITE" id="PS51078">
    <property type="entry name" value="ICLR_ED"/>
    <property type="match status" value="1"/>
</dbReference>
<evidence type="ECO:0000256" key="2">
    <source>
        <dbReference type="ARBA" id="ARBA00023125"/>
    </source>
</evidence>
<dbReference type="InterPro" id="IPR029016">
    <property type="entry name" value="GAF-like_dom_sf"/>
</dbReference>
<proteinExistence type="predicted"/>
<dbReference type="Gene3D" id="3.30.450.40">
    <property type="match status" value="1"/>
</dbReference>
<gene>
    <name evidence="7" type="ORF">NWE54_26225</name>
</gene>
<evidence type="ECO:0000259" key="6">
    <source>
        <dbReference type="PROSITE" id="PS51078"/>
    </source>
</evidence>
<dbReference type="InterPro" id="IPR050707">
    <property type="entry name" value="HTH_MetabolicPath_Reg"/>
</dbReference>
<feature type="domain" description="IclR-ED" evidence="6">
    <location>
        <begin position="114"/>
        <end position="299"/>
    </location>
</feature>
<dbReference type="GO" id="GO:0045892">
    <property type="term" value="P:negative regulation of DNA-templated transcription"/>
    <property type="evidence" value="ECO:0007669"/>
    <property type="project" value="TreeGrafter"/>
</dbReference>
<evidence type="ECO:0000259" key="5">
    <source>
        <dbReference type="PROSITE" id="PS51077"/>
    </source>
</evidence>
<dbReference type="InterPro" id="IPR014757">
    <property type="entry name" value="Tscrpt_reg_IclR_C"/>
</dbReference>
<evidence type="ECO:0000256" key="4">
    <source>
        <dbReference type="SAM" id="MobiDB-lite"/>
    </source>
</evidence>
<dbReference type="GO" id="GO:0046278">
    <property type="term" value="P:3,4-dihydroxybenzoate metabolic process"/>
    <property type="evidence" value="ECO:0007669"/>
    <property type="project" value="InterPro"/>
</dbReference>
<feature type="domain" description="HTH iclR-type" evidence="5">
    <location>
        <begin position="53"/>
        <end position="113"/>
    </location>
</feature>
<dbReference type="Pfam" id="PF01614">
    <property type="entry name" value="IclR_C"/>
    <property type="match status" value="1"/>
</dbReference>
<evidence type="ECO:0000313" key="7">
    <source>
        <dbReference type="EMBL" id="UZF87201.1"/>
    </source>
</evidence>
<reference evidence="7" key="1">
    <citation type="submission" date="2022-08" db="EMBL/GenBank/DDBJ databases">
        <title>Complete Genome Sequences of 2 Bosea sp. soil isolates.</title>
        <authorList>
            <person name="Alvarez Arevalo M."/>
            <person name="Sterndorff E.B."/>
            <person name="Faurdal D."/>
            <person name="Joergensen T.S."/>
            <person name="Weber T."/>
        </authorList>
    </citation>
    <scope>NUCLEOTIDE SEQUENCE</scope>
    <source>
        <strain evidence="7">NBC_00436</strain>
    </source>
</reference>
<protein>
    <submittedName>
        <fullName evidence="7">Helix-turn-helix domain-containing protein</fullName>
    </submittedName>
</protein>
<dbReference type="GO" id="GO:0045893">
    <property type="term" value="P:positive regulation of DNA-templated transcription"/>
    <property type="evidence" value="ECO:0007669"/>
    <property type="project" value="InterPro"/>
</dbReference>
<feature type="compositionally biased region" description="Basic and acidic residues" evidence="4">
    <location>
        <begin position="1"/>
        <end position="12"/>
    </location>
</feature>
<dbReference type="EMBL" id="CP102774">
    <property type="protein sequence ID" value="UZF87201.1"/>
    <property type="molecule type" value="Genomic_DNA"/>
</dbReference>
<evidence type="ECO:0000256" key="1">
    <source>
        <dbReference type="ARBA" id="ARBA00023015"/>
    </source>
</evidence>
<dbReference type="SUPFAM" id="SSF46785">
    <property type="entry name" value="Winged helix' DNA-binding domain"/>
    <property type="match status" value="1"/>
</dbReference>
<dbReference type="SUPFAM" id="SSF55781">
    <property type="entry name" value="GAF domain-like"/>
    <property type="match status" value="1"/>
</dbReference>
<dbReference type="PROSITE" id="PS51077">
    <property type="entry name" value="HTH_ICLR"/>
    <property type="match status" value="1"/>
</dbReference>
<dbReference type="InterPro" id="IPR036390">
    <property type="entry name" value="WH_DNA-bd_sf"/>
</dbReference>
<name>A0A9E7ZU71_9HYPH</name>
<keyword evidence="3" id="KW-0804">Transcription</keyword>
<dbReference type="SMART" id="SM00346">
    <property type="entry name" value="HTH_ICLR"/>
    <property type="match status" value="1"/>
</dbReference>